<keyword evidence="4 6" id="KW-1133">Transmembrane helix</keyword>
<feature type="transmembrane region" description="Helical" evidence="6">
    <location>
        <begin position="75"/>
        <end position="99"/>
    </location>
</feature>
<keyword evidence="5 6" id="KW-0472">Membrane</keyword>
<protein>
    <recommendedName>
        <fullName evidence="7">Major facilitator superfamily (MFS) profile domain-containing protein</fullName>
    </recommendedName>
</protein>
<dbReference type="InterPro" id="IPR036259">
    <property type="entry name" value="MFS_trans_sf"/>
</dbReference>
<dbReference type="AlphaFoldDB" id="T1GY07"/>
<dbReference type="HOGENOM" id="CLU_1877782_0_0_1"/>
<dbReference type="PANTHER" id="PTHR23511:SF37">
    <property type="entry name" value="MAJOR FACILITATOR SUPERFAMILY (MFS) PROFILE DOMAIN-CONTAINING PROTEIN-RELATED"/>
    <property type="match status" value="1"/>
</dbReference>
<evidence type="ECO:0000256" key="1">
    <source>
        <dbReference type="ARBA" id="ARBA00004141"/>
    </source>
</evidence>
<dbReference type="PANTHER" id="PTHR23511">
    <property type="entry name" value="SYNAPTIC VESICLE GLYCOPROTEIN 2"/>
    <property type="match status" value="1"/>
</dbReference>
<sequence>MIGYLVISMLINCVSGKLIMWTMLMMSGVSGLVAVNIGSPMLSVYLFILLMTSALAAQIVNSSTISLYPTNLRGMAINIGLMFGRIGAVFGSSYIGSLLRDNCEVSFYVSGISLIVSAFLALLVSKPRKSKNEFLE</sequence>
<dbReference type="STRING" id="36166.T1GY07"/>
<dbReference type="EnsemblMetazoa" id="MESCA008722-RA">
    <property type="protein sequence ID" value="MESCA008722-PA"/>
    <property type="gene ID" value="MESCA008722"/>
</dbReference>
<comment type="subcellular location">
    <subcellularLocation>
        <location evidence="1">Membrane</location>
        <topology evidence="1">Multi-pass membrane protein</topology>
    </subcellularLocation>
</comment>
<proteinExistence type="predicted"/>
<accession>T1GY07</accession>
<keyword evidence="9" id="KW-1185">Reference proteome</keyword>
<reference evidence="8" key="2">
    <citation type="submission" date="2015-06" db="UniProtKB">
        <authorList>
            <consortium name="EnsemblMetazoa"/>
        </authorList>
    </citation>
    <scope>IDENTIFICATION</scope>
</reference>
<feature type="transmembrane region" description="Helical" evidence="6">
    <location>
        <begin position="105"/>
        <end position="124"/>
    </location>
</feature>
<dbReference type="InterPro" id="IPR020846">
    <property type="entry name" value="MFS_dom"/>
</dbReference>
<dbReference type="Gene3D" id="1.20.1250.20">
    <property type="entry name" value="MFS general substrate transporter like domains"/>
    <property type="match status" value="1"/>
</dbReference>
<evidence type="ECO:0000256" key="4">
    <source>
        <dbReference type="ARBA" id="ARBA00022989"/>
    </source>
</evidence>
<evidence type="ECO:0000256" key="2">
    <source>
        <dbReference type="ARBA" id="ARBA00022448"/>
    </source>
</evidence>
<dbReference type="Proteomes" id="UP000015102">
    <property type="component" value="Unassembled WGS sequence"/>
</dbReference>
<feature type="transmembrane region" description="Helical" evidence="6">
    <location>
        <begin position="44"/>
        <end position="68"/>
    </location>
</feature>
<dbReference type="SUPFAM" id="SSF103473">
    <property type="entry name" value="MFS general substrate transporter"/>
    <property type="match status" value="1"/>
</dbReference>
<reference evidence="9" key="1">
    <citation type="submission" date="2013-02" db="EMBL/GenBank/DDBJ databases">
        <authorList>
            <person name="Hughes D."/>
        </authorList>
    </citation>
    <scope>NUCLEOTIDE SEQUENCE</scope>
    <source>
        <strain>Durham</strain>
        <strain evidence="9">NC isolate 2 -- Noor lab</strain>
    </source>
</reference>
<dbReference type="PROSITE" id="PS50850">
    <property type="entry name" value="MFS"/>
    <property type="match status" value="1"/>
</dbReference>
<evidence type="ECO:0000256" key="3">
    <source>
        <dbReference type="ARBA" id="ARBA00022692"/>
    </source>
</evidence>
<dbReference type="GO" id="GO:0022857">
    <property type="term" value="F:transmembrane transporter activity"/>
    <property type="evidence" value="ECO:0007669"/>
    <property type="project" value="InterPro"/>
</dbReference>
<dbReference type="EMBL" id="CAQQ02148188">
    <property type="status" value="NOT_ANNOTATED_CDS"/>
    <property type="molecule type" value="Genomic_DNA"/>
</dbReference>
<keyword evidence="2" id="KW-0813">Transport</keyword>
<name>T1GY07_MEGSC</name>
<evidence type="ECO:0000313" key="9">
    <source>
        <dbReference type="Proteomes" id="UP000015102"/>
    </source>
</evidence>
<evidence type="ECO:0000256" key="5">
    <source>
        <dbReference type="ARBA" id="ARBA00023136"/>
    </source>
</evidence>
<evidence type="ECO:0000313" key="8">
    <source>
        <dbReference type="EnsemblMetazoa" id="MESCA008722-PA"/>
    </source>
</evidence>
<organism evidence="8 9">
    <name type="scientific">Megaselia scalaris</name>
    <name type="common">Humpbacked fly</name>
    <name type="synonym">Phora scalaris</name>
    <dbReference type="NCBI Taxonomy" id="36166"/>
    <lineage>
        <taxon>Eukaryota</taxon>
        <taxon>Metazoa</taxon>
        <taxon>Ecdysozoa</taxon>
        <taxon>Arthropoda</taxon>
        <taxon>Hexapoda</taxon>
        <taxon>Insecta</taxon>
        <taxon>Pterygota</taxon>
        <taxon>Neoptera</taxon>
        <taxon>Endopterygota</taxon>
        <taxon>Diptera</taxon>
        <taxon>Brachycera</taxon>
        <taxon>Muscomorpha</taxon>
        <taxon>Platypezoidea</taxon>
        <taxon>Phoridae</taxon>
        <taxon>Megaseliini</taxon>
        <taxon>Megaselia</taxon>
    </lineage>
</organism>
<dbReference type="GO" id="GO:0016020">
    <property type="term" value="C:membrane"/>
    <property type="evidence" value="ECO:0007669"/>
    <property type="project" value="UniProtKB-SubCell"/>
</dbReference>
<evidence type="ECO:0000259" key="7">
    <source>
        <dbReference type="PROSITE" id="PS50850"/>
    </source>
</evidence>
<evidence type="ECO:0000256" key="6">
    <source>
        <dbReference type="SAM" id="Phobius"/>
    </source>
</evidence>
<feature type="domain" description="Major facilitator superfamily (MFS) profile" evidence="7">
    <location>
        <begin position="1"/>
        <end position="129"/>
    </location>
</feature>
<keyword evidence="3 6" id="KW-0812">Transmembrane</keyword>